<organism evidence="1">
    <name type="scientific">Siphoviridae sp. ctg5k4</name>
    <dbReference type="NCBI Taxonomy" id="2826418"/>
    <lineage>
        <taxon>Viruses</taxon>
        <taxon>Duplodnaviria</taxon>
        <taxon>Heunggongvirae</taxon>
        <taxon>Uroviricota</taxon>
        <taxon>Caudoviricetes</taxon>
    </lineage>
</organism>
<dbReference type="Gene3D" id="1.10.287.1080">
    <property type="entry name" value="MazG-like"/>
    <property type="match status" value="1"/>
</dbReference>
<evidence type="ECO:0000313" key="1">
    <source>
        <dbReference type="EMBL" id="DAD78410.1"/>
    </source>
</evidence>
<reference evidence="1" key="1">
    <citation type="journal article" date="2021" name="Proc. Natl. Acad. Sci. U.S.A.">
        <title>A Catalog of Tens of Thousands of Viruses from Human Metagenomes Reveals Hidden Associations with Chronic Diseases.</title>
        <authorList>
            <person name="Tisza M.J."/>
            <person name="Buck C.B."/>
        </authorList>
    </citation>
    <scope>NUCLEOTIDE SEQUENCE</scope>
    <source>
        <strain evidence="1">Ctg5k4</strain>
    </source>
</reference>
<sequence>MNTLIEKVNQWFVDRNLEKGDGLGQLQKLHEEVYELAEARITNDFSAEVDAIGDITVVLIGYCLQRGLTLEQCLESAYNEIKGRTGKIVNGVFVKDE</sequence>
<dbReference type="CDD" id="cd11540">
    <property type="entry name" value="NTP-PPase_u3"/>
    <property type="match status" value="1"/>
</dbReference>
<accession>A0A8S5M863</accession>
<dbReference type="Pfam" id="PF01503">
    <property type="entry name" value="PRA-PH"/>
    <property type="match status" value="1"/>
</dbReference>
<name>A0A8S5M863_9CAUD</name>
<dbReference type="SUPFAM" id="SSF101386">
    <property type="entry name" value="all-alpha NTP pyrophosphatases"/>
    <property type="match status" value="1"/>
</dbReference>
<proteinExistence type="predicted"/>
<dbReference type="EMBL" id="BK014843">
    <property type="protein sequence ID" value="DAD78410.1"/>
    <property type="molecule type" value="Genomic_DNA"/>
</dbReference>
<dbReference type="InterPro" id="IPR021130">
    <property type="entry name" value="PRib-ATP_PPHydrolase-like"/>
</dbReference>
<protein>
    <submittedName>
        <fullName evidence="1">NTP-PPase-like protein</fullName>
    </submittedName>
</protein>